<proteinExistence type="predicted"/>
<evidence type="ECO:0000256" key="8">
    <source>
        <dbReference type="SAM" id="Phobius"/>
    </source>
</evidence>
<keyword evidence="2" id="KW-0813">Transport</keyword>
<feature type="compositionally biased region" description="Basic and acidic residues" evidence="7">
    <location>
        <begin position="719"/>
        <end position="736"/>
    </location>
</feature>
<keyword evidence="3 8" id="KW-0812">Transmembrane</keyword>
<evidence type="ECO:0000256" key="5">
    <source>
        <dbReference type="ARBA" id="ARBA00023065"/>
    </source>
</evidence>
<keyword evidence="5" id="KW-0406">Ion transport</keyword>
<name>A0A812TSX3_9DINO</name>
<dbReference type="Pfam" id="PF25539">
    <property type="entry name" value="Bestrophin_2"/>
    <property type="match status" value="1"/>
</dbReference>
<evidence type="ECO:0000313" key="9">
    <source>
        <dbReference type="EMBL" id="CAE7540760.1"/>
    </source>
</evidence>
<feature type="region of interest" description="Disordered" evidence="7">
    <location>
        <begin position="1406"/>
        <end position="1462"/>
    </location>
</feature>
<dbReference type="GO" id="GO:0016020">
    <property type="term" value="C:membrane"/>
    <property type="evidence" value="ECO:0007669"/>
    <property type="project" value="UniProtKB-SubCell"/>
</dbReference>
<evidence type="ECO:0000256" key="7">
    <source>
        <dbReference type="SAM" id="MobiDB-lite"/>
    </source>
</evidence>
<dbReference type="Proteomes" id="UP000604046">
    <property type="component" value="Unassembled WGS sequence"/>
</dbReference>
<accession>A0A812TSX3</accession>
<dbReference type="InterPro" id="IPR044669">
    <property type="entry name" value="YneE/VCCN1/2-like"/>
</dbReference>
<feature type="compositionally biased region" description="Polar residues" evidence="7">
    <location>
        <begin position="739"/>
        <end position="754"/>
    </location>
</feature>
<dbReference type="InterPro" id="IPR022086">
    <property type="entry name" value="IMCp"/>
</dbReference>
<evidence type="ECO:0000256" key="1">
    <source>
        <dbReference type="ARBA" id="ARBA00004141"/>
    </source>
</evidence>
<sequence length="1566" mass="175021">MEPHMMEPVTLRSSPSLEVAPVQSVSLQELMRDLPREVVEHHTIVKQKPEYKTVEKHIEVPEFQVSEQVQEVVTRITQEKVIEVPQTHILETLRQVPVPEYQEVVREVPLPILEGREMVQEVPAVLQKEVAVEVPQVQVLDCVKQVARIVEQKVHKPFAKPVYQFRERTVEVPQTLVHEQVTEVPVPARCELVKQVAKVEVQQVERQVERPQIQLMERYDEVPHVEVRENIIEVPKVQMREVVRQVPKVEVQYVEKKVAKPVFEYVERVVEVPQVLYEERIVEVPEVEIREVLRKVPKTFVQYVDKRIPKKDIRYYERVEEIPVHLQHEQPVEVTQVMGVEQVRQVAKVEWQDAPREFPRVQLQSQTKHVEVPIHLVHEKPVEVEEVAAVDIVTQVLRPKFEPRERVVPKISTEVQERVVHVPQVLVEEQAVELPQANLVEVVREELAPVYQEVVKEVPKVAMNYIERVVEVETSAVNEKQGPIPAGMAGMAGMPGYSSRPGTRAFTGPPLGSAQVWPQSCTVPSTVRGAGSIASSRTPSPIRLQPSGVQLSGVQLQMEPMAGLPMYQCYNLSMYSSGAGVSMRSLLCSVVQLCRRRYGGSRGDLDLMGQGSGRTLSFYVFQDFSMREQQNSSNSREYAAAMLLFQGDIMLQGSLVRWRHRKSSQAPRAAVTQQMRSSTSLQASASNLFKGKSRERRDFRRTHSFAASMERCSTSGSARPRDAARPERHERPDPRRATRSSSPALETFVRSTSEPVRDQTSEKQQAQPEMTDAQPEPVESVQLSGFTGDSACLNGTFVPDGNTVNGKQVYSQSQGEGLECMWYHNGAWRIGSYSWFSSKELGRCHAYVETSAQDLGDIAPSETWMSCAGTVGGDPDADKSLFEPQMSAKAAKLALDSITKRSTSKKTSQVPVGNTRLANILADQSWRNDFDLPPMTPPSKERAQWRSQGSNEEVANPELSDPRENADCGSQYAKMGSENPHAANLDGVTTVRAAWEFAVAEAFSIHILQHVKGVSLSALFHLNGSVFPFATKVAFPCAVVAFLIKYGEVHEWPVLTDILAHTEMDATVYNAFSTLLGILVVFRTGQAYNRFWDGSTLTHQMRGDWFDAASSIISFTRTSKADAKKLWEFRQIVVRLFSMLHALSLAELEDDDDEDDDRWAYRLRVIDGTGIDVTSLKSLKKAECKVELVFHWIQSIVVCSIDSGIMSAPSPILTRAYSELASGMVKFHDCLKIARIAVPFPYSQATLMLLVIHWALTPFVMTLGTQTPAISCILTFITVFILWSLHSIAIELENPFGADANDLDVHDMQHDMNNRLLLLLDPISAQLPCLSGQHVQDHECLLDMERERVMPSFDTLWKNLATEVEQGADIKRGRRSMVQLRRGSFMAKKSVSQVSLTDYQKRVQDVLSSPENAKKPAWPSFMGRMMSSGSKKSKRAGSDNSLQPASTSPGKDLSHGNSSASCGTEAMLDCASNGQLESVMESDAENTHPSDFYCGPGSSSVYSGPSSRGNFRSEGSSPRKVTSWRVPLDIGPGCEVQRADAEPSGAVLQPQASAQHLRMDGLVKEV</sequence>
<feature type="region of interest" description="Disordered" evidence="7">
    <location>
        <begin position="666"/>
        <end position="781"/>
    </location>
</feature>
<dbReference type="EMBL" id="CAJNDS010002602">
    <property type="protein sequence ID" value="CAE7540760.1"/>
    <property type="molecule type" value="Genomic_DNA"/>
</dbReference>
<feature type="compositionally biased region" description="Low complexity" evidence="7">
    <location>
        <begin position="1420"/>
        <end position="1430"/>
    </location>
</feature>
<gene>
    <name evidence="9" type="ORF">SNAT2548_LOCUS30325</name>
</gene>
<keyword evidence="6 8" id="KW-0472">Membrane</keyword>
<dbReference type="Pfam" id="PF12314">
    <property type="entry name" value="IMCp"/>
    <property type="match status" value="1"/>
</dbReference>
<protein>
    <submittedName>
        <fullName evidence="9">Uncharacterized protein</fullName>
    </submittedName>
</protein>
<feature type="compositionally biased region" description="Polar residues" evidence="7">
    <location>
        <begin position="671"/>
        <end position="687"/>
    </location>
</feature>
<evidence type="ECO:0000256" key="6">
    <source>
        <dbReference type="ARBA" id="ARBA00023136"/>
    </source>
</evidence>
<feature type="compositionally biased region" description="Polar residues" evidence="7">
    <location>
        <begin position="1439"/>
        <end position="1462"/>
    </location>
</feature>
<evidence type="ECO:0000313" key="10">
    <source>
        <dbReference type="Proteomes" id="UP000604046"/>
    </source>
</evidence>
<comment type="caution">
    <text evidence="9">The sequence shown here is derived from an EMBL/GenBank/DDBJ whole genome shotgun (WGS) entry which is preliminary data.</text>
</comment>
<keyword evidence="10" id="KW-1185">Reference proteome</keyword>
<organism evidence="9 10">
    <name type="scientific">Symbiodinium natans</name>
    <dbReference type="NCBI Taxonomy" id="878477"/>
    <lineage>
        <taxon>Eukaryota</taxon>
        <taxon>Sar</taxon>
        <taxon>Alveolata</taxon>
        <taxon>Dinophyceae</taxon>
        <taxon>Suessiales</taxon>
        <taxon>Symbiodiniaceae</taxon>
        <taxon>Symbiodinium</taxon>
    </lineage>
</organism>
<feature type="region of interest" description="Disordered" evidence="7">
    <location>
        <begin position="1503"/>
        <end position="1527"/>
    </location>
</feature>
<dbReference type="PANTHER" id="PTHR33281:SF20">
    <property type="match status" value="1"/>
</dbReference>
<feature type="transmembrane region" description="Helical" evidence="8">
    <location>
        <begin position="1236"/>
        <end position="1256"/>
    </location>
</feature>
<dbReference type="PANTHER" id="PTHR33281">
    <property type="entry name" value="UPF0187 PROTEIN YNEE"/>
    <property type="match status" value="1"/>
</dbReference>
<comment type="subcellular location">
    <subcellularLocation>
        <location evidence="1">Membrane</location>
        <topology evidence="1">Multi-pass membrane protein</topology>
    </subcellularLocation>
</comment>
<feature type="region of interest" description="Disordered" evidence="7">
    <location>
        <begin position="928"/>
        <end position="975"/>
    </location>
</feature>
<feature type="compositionally biased region" description="Basic residues" evidence="7">
    <location>
        <begin position="691"/>
        <end position="703"/>
    </location>
</feature>
<evidence type="ECO:0000256" key="3">
    <source>
        <dbReference type="ARBA" id="ARBA00022692"/>
    </source>
</evidence>
<dbReference type="GO" id="GO:0005254">
    <property type="term" value="F:chloride channel activity"/>
    <property type="evidence" value="ECO:0007669"/>
    <property type="project" value="InterPro"/>
</dbReference>
<feature type="transmembrane region" description="Helical" evidence="8">
    <location>
        <begin position="1268"/>
        <end position="1285"/>
    </location>
</feature>
<dbReference type="OrthoDB" id="415638at2759"/>
<evidence type="ECO:0000256" key="2">
    <source>
        <dbReference type="ARBA" id="ARBA00022448"/>
    </source>
</evidence>
<reference evidence="9" key="1">
    <citation type="submission" date="2021-02" db="EMBL/GenBank/DDBJ databases">
        <authorList>
            <person name="Dougan E. K."/>
            <person name="Rhodes N."/>
            <person name="Thang M."/>
            <person name="Chan C."/>
        </authorList>
    </citation>
    <scope>NUCLEOTIDE SEQUENCE</scope>
</reference>
<evidence type="ECO:0000256" key="4">
    <source>
        <dbReference type="ARBA" id="ARBA00022989"/>
    </source>
</evidence>
<keyword evidence="4 8" id="KW-1133">Transmembrane helix</keyword>